<evidence type="ECO:0000313" key="7">
    <source>
        <dbReference type="EMBL" id="GHB73077.1"/>
    </source>
</evidence>
<dbReference type="GO" id="GO:0006352">
    <property type="term" value="P:DNA-templated transcription initiation"/>
    <property type="evidence" value="ECO:0007669"/>
    <property type="project" value="InterPro"/>
</dbReference>
<dbReference type="PANTHER" id="PTHR43133">
    <property type="entry name" value="RNA POLYMERASE ECF-TYPE SIGMA FACTO"/>
    <property type="match status" value="1"/>
</dbReference>
<dbReference type="EMBL" id="BMXF01000002">
    <property type="protein sequence ID" value="GHB73077.1"/>
    <property type="molecule type" value="Genomic_DNA"/>
</dbReference>
<dbReference type="SUPFAM" id="SSF88659">
    <property type="entry name" value="Sigma3 and sigma4 domains of RNA polymerase sigma factors"/>
    <property type="match status" value="1"/>
</dbReference>
<dbReference type="GO" id="GO:0003677">
    <property type="term" value="F:DNA binding"/>
    <property type="evidence" value="ECO:0007669"/>
    <property type="project" value="InterPro"/>
</dbReference>
<dbReference type="Gene3D" id="1.10.10.10">
    <property type="entry name" value="Winged helix-like DNA-binding domain superfamily/Winged helix DNA-binding domain"/>
    <property type="match status" value="1"/>
</dbReference>
<organism evidence="7 8">
    <name type="scientific">Persicitalea jodogahamensis</name>
    <dbReference type="NCBI Taxonomy" id="402147"/>
    <lineage>
        <taxon>Bacteria</taxon>
        <taxon>Pseudomonadati</taxon>
        <taxon>Bacteroidota</taxon>
        <taxon>Cytophagia</taxon>
        <taxon>Cytophagales</taxon>
        <taxon>Spirosomataceae</taxon>
        <taxon>Persicitalea</taxon>
    </lineage>
</organism>
<evidence type="ECO:0000256" key="4">
    <source>
        <dbReference type="ARBA" id="ARBA00023163"/>
    </source>
</evidence>
<keyword evidence="8" id="KW-1185">Reference proteome</keyword>
<evidence type="ECO:0000259" key="6">
    <source>
        <dbReference type="Pfam" id="PF08281"/>
    </source>
</evidence>
<dbReference type="CDD" id="cd06171">
    <property type="entry name" value="Sigma70_r4"/>
    <property type="match status" value="1"/>
</dbReference>
<keyword evidence="2" id="KW-0805">Transcription regulation</keyword>
<dbReference type="InterPro" id="IPR013325">
    <property type="entry name" value="RNA_pol_sigma_r2"/>
</dbReference>
<keyword evidence="3" id="KW-0731">Sigma factor</keyword>
<name>A0A8J3GAC0_9BACT</name>
<sequence length="201" mass="23381">MSPSSATNDSELWNAFRAGDRNALDLVYQQQVRALYNYGFKLTQNRDLVEDCIQDIFVELWEKRERLGTTDSIRYYLFKVLRRTLLRRQAQNNRQSTGTAFLENVLSEDSFEVRLIVEQSSARTSSILQKALDRLSGRQREVILLRFYNELTFEEIAHTMDIDVKSVYKLTYKALGSLKKKMTSSNVLIGSSIILILLYFL</sequence>
<dbReference type="InterPro" id="IPR013249">
    <property type="entry name" value="RNA_pol_sigma70_r4_t2"/>
</dbReference>
<evidence type="ECO:0000256" key="3">
    <source>
        <dbReference type="ARBA" id="ARBA00023082"/>
    </source>
</evidence>
<feature type="domain" description="RNA polymerase sigma factor 70 region 4 type 2" evidence="6">
    <location>
        <begin position="127"/>
        <end position="175"/>
    </location>
</feature>
<comment type="caution">
    <text evidence="7">The sequence shown here is derived from an EMBL/GenBank/DDBJ whole genome shotgun (WGS) entry which is preliminary data.</text>
</comment>
<keyword evidence="4" id="KW-0804">Transcription</keyword>
<dbReference type="GO" id="GO:0016987">
    <property type="term" value="F:sigma factor activity"/>
    <property type="evidence" value="ECO:0007669"/>
    <property type="project" value="UniProtKB-KW"/>
</dbReference>
<keyword evidence="7" id="KW-0240">DNA-directed RNA polymerase</keyword>
<dbReference type="AlphaFoldDB" id="A0A8J3GAC0"/>
<dbReference type="NCBIfam" id="TIGR02937">
    <property type="entry name" value="sigma70-ECF"/>
    <property type="match status" value="1"/>
</dbReference>
<dbReference type="InterPro" id="IPR007627">
    <property type="entry name" value="RNA_pol_sigma70_r2"/>
</dbReference>
<protein>
    <submittedName>
        <fullName evidence="7">DNA-directed RNA polymerase sigma-70 factor</fullName>
    </submittedName>
</protein>
<dbReference type="InterPro" id="IPR014284">
    <property type="entry name" value="RNA_pol_sigma-70_dom"/>
</dbReference>
<dbReference type="PANTHER" id="PTHR43133:SF46">
    <property type="entry name" value="RNA POLYMERASE SIGMA-70 FACTOR ECF SUBFAMILY"/>
    <property type="match status" value="1"/>
</dbReference>
<feature type="domain" description="RNA polymerase sigma-70 region 2" evidence="5">
    <location>
        <begin position="28"/>
        <end position="94"/>
    </location>
</feature>
<reference evidence="7 8" key="1">
    <citation type="journal article" date="2014" name="Int. J. Syst. Evol. Microbiol.">
        <title>Complete genome sequence of Corynebacterium casei LMG S-19264T (=DSM 44701T), isolated from a smear-ripened cheese.</title>
        <authorList>
            <consortium name="US DOE Joint Genome Institute (JGI-PGF)"/>
            <person name="Walter F."/>
            <person name="Albersmeier A."/>
            <person name="Kalinowski J."/>
            <person name="Ruckert C."/>
        </authorList>
    </citation>
    <scope>NUCLEOTIDE SEQUENCE [LARGE SCALE GENOMIC DNA]</scope>
    <source>
        <strain evidence="7 8">KCTC 12866</strain>
    </source>
</reference>
<evidence type="ECO:0000256" key="1">
    <source>
        <dbReference type="ARBA" id="ARBA00010641"/>
    </source>
</evidence>
<dbReference type="Gene3D" id="1.10.1740.10">
    <property type="match status" value="1"/>
</dbReference>
<dbReference type="InterPro" id="IPR013324">
    <property type="entry name" value="RNA_pol_sigma_r3/r4-like"/>
</dbReference>
<evidence type="ECO:0000256" key="2">
    <source>
        <dbReference type="ARBA" id="ARBA00023015"/>
    </source>
</evidence>
<dbReference type="Proteomes" id="UP000598271">
    <property type="component" value="Unassembled WGS sequence"/>
</dbReference>
<dbReference type="SUPFAM" id="SSF88946">
    <property type="entry name" value="Sigma2 domain of RNA polymerase sigma factors"/>
    <property type="match status" value="1"/>
</dbReference>
<dbReference type="InterPro" id="IPR036388">
    <property type="entry name" value="WH-like_DNA-bd_sf"/>
</dbReference>
<evidence type="ECO:0000259" key="5">
    <source>
        <dbReference type="Pfam" id="PF04542"/>
    </source>
</evidence>
<evidence type="ECO:0000313" key="8">
    <source>
        <dbReference type="Proteomes" id="UP000598271"/>
    </source>
</evidence>
<dbReference type="Pfam" id="PF04542">
    <property type="entry name" value="Sigma70_r2"/>
    <property type="match status" value="1"/>
</dbReference>
<dbReference type="Pfam" id="PF08281">
    <property type="entry name" value="Sigma70_r4_2"/>
    <property type="match status" value="1"/>
</dbReference>
<dbReference type="RefSeq" id="WP_189565176.1">
    <property type="nucleotide sequence ID" value="NZ_BMXF01000002.1"/>
</dbReference>
<gene>
    <name evidence="7" type="ORF">GCM10007390_28970</name>
</gene>
<dbReference type="GO" id="GO:0000428">
    <property type="term" value="C:DNA-directed RNA polymerase complex"/>
    <property type="evidence" value="ECO:0007669"/>
    <property type="project" value="UniProtKB-KW"/>
</dbReference>
<dbReference type="InterPro" id="IPR039425">
    <property type="entry name" value="RNA_pol_sigma-70-like"/>
</dbReference>
<proteinExistence type="inferred from homology"/>
<accession>A0A8J3GAC0</accession>
<comment type="similarity">
    <text evidence="1">Belongs to the sigma-70 factor family. ECF subfamily.</text>
</comment>